<proteinExistence type="predicted"/>
<organism evidence="1 2">
    <name type="scientific">Solanum commersonii</name>
    <name type="common">Commerson's wild potato</name>
    <name type="synonym">Commerson's nightshade</name>
    <dbReference type="NCBI Taxonomy" id="4109"/>
    <lineage>
        <taxon>Eukaryota</taxon>
        <taxon>Viridiplantae</taxon>
        <taxon>Streptophyta</taxon>
        <taxon>Embryophyta</taxon>
        <taxon>Tracheophyta</taxon>
        <taxon>Spermatophyta</taxon>
        <taxon>Magnoliopsida</taxon>
        <taxon>eudicotyledons</taxon>
        <taxon>Gunneridae</taxon>
        <taxon>Pentapetalae</taxon>
        <taxon>asterids</taxon>
        <taxon>lamiids</taxon>
        <taxon>Solanales</taxon>
        <taxon>Solanaceae</taxon>
        <taxon>Solanoideae</taxon>
        <taxon>Solaneae</taxon>
        <taxon>Solanum</taxon>
    </lineage>
</organism>
<comment type="caution">
    <text evidence="1">The sequence shown here is derived from an EMBL/GenBank/DDBJ whole genome shotgun (WGS) entry which is preliminary data.</text>
</comment>
<dbReference type="OrthoDB" id="1328450at2759"/>
<accession>A0A9J5WB00</accession>
<sequence length="100" mass="11605">MTKRFSRMLKIELVFQRKNFQKPTEKDPKEHEIKNDKYIPTNRRLANQDANLSVKKAFAATGNQFEEESKDGGSENQSLLPIEETDKYEFLALVALEEAK</sequence>
<dbReference type="AlphaFoldDB" id="A0A9J5WB00"/>
<keyword evidence="2" id="KW-1185">Reference proteome</keyword>
<evidence type="ECO:0000313" key="2">
    <source>
        <dbReference type="Proteomes" id="UP000824120"/>
    </source>
</evidence>
<protein>
    <submittedName>
        <fullName evidence="1">Uncharacterized protein</fullName>
    </submittedName>
</protein>
<name>A0A9J5WB00_SOLCO</name>
<gene>
    <name evidence="1" type="ORF">H5410_062253</name>
</gene>
<dbReference type="EMBL" id="JACXVP010000012">
    <property type="protein sequence ID" value="KAG5572487.1"/>
    <property type="molecule type" value="Genomic_DNA"/>
</dbReference>
<evidence type="ECO:0000313" key="1">
    <source>
        <dbReference type="EMBL" id="KAG5572487.1"/>
    </source>
</evidence>
<dbReference type="Proteomes" id="UP000824120">
    <property type="component" value="Chromosome 12"/>
</dbReference>
<reference evidence="1 2" key="1">
    <citation type="submission" date="2020-09" db="EMBL/GenBank/DDBJ databases">
        <title>De no assembly of potato wild relative species, Solanum commersonii.</title>
        <authorList>
            <person name="Cho K."/>
        </authorList>
    </citation>
    <scope>NUCLEOTIDE SEQUENCE [LARGE SCALE GENOMIC DNA]</scope>
    <source>
        <strain evidence="1">LZ3.2</strain>
        <tissue evidence="1">Leaf</tissue>
    </source>
</reference>